<feature type="compositionally biased region" description="Basic and acidic residues" evidence="1">
    <location>
        <begin position="1"/>
        <end position="19"/>
    </location>
</feature>
<sequence>MAGKYTKPERPDKDKEGKPITEIYEQGNIWVEYFEELLNRPAPLNPPDIKAAPTNFLMAVTPPTIQEIRMTI</sequence>
<evidence type="ECO:0000313" key="3">
    <source>
        <dbReference type="Proteomes" id="UP000277204"/>
    </source>
</evidence>
<dbReference type="Proteomes" id="UP000277204">
    <property type="component" value="Unassembled WGS sequence"/>
</dbReference>
<evidence type="ECO:0000256" key="1">
    <source>
        <dbReference type="SAM" id="MobiDB-lite"/>
    </source>
</evidence>
<dbReference type="EMBL" id="UZAI01005543">
    <property type="protein sequence ID" value="VDO90999.1"/>
    <property type="molecule type" value="Genomic_DNA"/>
</dbReference>
<keyword evidence="3" id="KW-1185">Reference proteome</keyword>
<protein>
    <submittedName>
        <fullName evidence="2">Uncharacterized protein</fullName>
    </submittedName>
</protein>
<proteinExistence type="predicted"/>
<name>A0A3P7ZKY6_9TREM</name>
<organism evidence="2 3">
    <name type="scientific">Schistosoma margrebowiei</name>
    <dbReference type="NCBI Taxonomy" id="48269"/>
    <lineage>
        <taxon>Eukaryota</taxon>
        <taxon>Metazoa</taxon>
        <taxon>Spiralia</taxon>
        <taxon>Lophotrochozoa</taxon>
        <taxon>Platyhelminthes</taxon>
        <taxon>Trematoda</taxon>
        <taxon>Digenea</taxon>
        <taxon>Strigeidida</taxon>
        <taxon>Schistosomatoidea</taxon>
        <taxon>Schistosomatidae</taxon>
        <taxon>Schistosoma</taxon>
    </lineage>
</organism>
<gene>
    <name evidence="2" type="ORF">SMRZ_LOCUS10589</name>
</gene>
<accession>A0A3P7ZKY6</accession>
<evidence type="ECO:0000313" key="2">
    <source>
        <dbReference type="EMBL" id="VDO90999.1"/>
    </source>
</evidence>
<reference evidence="2 3" key="1">
    <citation type="submission" date="2018-11" db="EMBL/GenBank/DDBJ databases">
        <authorList>
            <consortium name="Pathogen Informatics"/>
        </authorList>
    </citation>
    <scope>NUCLEOTIDE SEQUENCE [LARGE SCALE GENOMIC DNA]</scope>
    <source>
        <strain evidence="2 3">Zambia</strain>
    </source>
</reference>
<feature type="region of interest" description="Disordered" evidence="1">
    <location>
        <begin position="1"/>
        <end position="20"/>
    </location>
</feature>
<dbReference type="AlphaFoldDB" id="A0A3P7ZKY6"/>